<dbReference type="Pfam" id="PF04338">
    <property type="entry name" value="DUF481"/>
    <property type="match status" value="1"/>
</dbReference>
<evidence type="ECO:0000313" key="2">
    <source>
        <dbReference type="EMBL" id="MFC4654803.1"/>
    </source>
</evidence>
<dbReference type="EMBL" id="JBHSGB010000006">
    <property type="protein sequence ID" value="MFC4654803.1"/>
    <property type="molecule type" value="Genomic_DNA"/>
</dbReference>
<comment type="caution">
    <text evidence="2">The sequence shown here is derived from an EMBL/GenBank/DDBJ whole genome shotgun (WGS) entry which is preliminary data.</text>
</comment>
<feature type="chain" id="PRO_5046713484" evidence="1">
    <location>
        <begin position="18"/>
        <end position="254"/>
    </location>
</feature>
<accession>A0ABV9JKM1</accession>
<protein>
    <submittedName>
        <fullName evidence="2">YdiY family protein</fullName>
    </submittedName>
</protein>
<dbReference type="Proteomes" id="UP001595962">
    <property type="component" value="Unassembled WGS sequence"/>
</dbReference>
<name>A0ABV9JKM1_9GAMM</name>
<gene>
    <name evidence="2" type="ORF">ACFO3I_07225</name>
</gene>
<evidence type="ECO:0000313" key="3">
    <source>
        <dbReference type="Proteomes" id="UP001595962"/>
    </source>
</evidence>
<reference evidence="3" key="1">
    <citation type="journal article" date="2019" name="Int. J. Syst. Evol. Microbiol.">
        <title>The Global Catalogue of Microorganisms (GCM) 10K type strain sequencing project: providing services to taxonomists for standard genome sequencing and annotation.</title>
        <authorList>
            <consortium name="The Broad Institute Genomics Platform"/>
            <consortium name="The Broad Institute Genome Sequencing Center for Infectious Disease"/>
            <person name="Wu L."/>
            <person name="Ma J."/>
        </authorList>
    </citation>
    <scope>NUCLEOTIDE SEQUENCE [LARGE SCALE GENOMIC DNA]</scope>
    <source>
        <strain evidence="3">DT28</strain>
    </source>
</reference>
<evidence type="ECO:0000256" key="1">
    <source>
        <dbReference type="SAM" id="SignalP"/>
    </source>
</evidence>
<keyword evidence="1" id="KW-0732">Signal</keyword>
<feature type="signal peptide" evidence="1">
    <location>
        <begin position="1"/>
        <end position="17"/>
    </location>
</feature>
<organism evidence="2 3">
    <name type="scientific">Rheinheimera marina</name>
    <dbReference type="NCBI Taxonomy" id="1774958"/>
    <lineage>
        <taxon>Bacteria</taxon>
        <taxon>Pseudomonadati</taxon>
        <taxon>Pseudomonadota</taxon>
        <taxon>Gammaproteobacteria</taxon>
        <taxon>Chromatiales</taxon>
        <taxon>Chromatiaceae</taxon>
        <taxon>Rheinheimera</taxon>
    </lineage>
</organism>
<keyword evidence="3" id="KW-1185">Reference proteome</keyword>
<dbReference type="InterPro" id="IPR007433">
    <property type="entry name" value="DUF481"/>
</dbReference>
<proteinExistence type="predicted"/>
<dbReference type="RefSeq" id="WP_377332907.1">
    <property type="nucleotide sequence ID" value="NZ_JBHSGB010000006.1"/>
</dbReference>
<sequence>MRTVVACLMLLSASSLAQQAPASVANAEIKPWAGDVEVGVALSRGNTESTAVRSNVELNQELDRFRNKYFIQTLFQRNTTEDSVTGEKTDYTTGQRIGLTGQSNYKYRQSDSSLFGRAHYLNDRFGAFREQMSLAAGYANRLYSEGENYLDFETGPGLAYDKPSEGESNSGLIWYAAANFEYHFSATSKFKQTLEYNVSLDGHNTSYVSRSAITAQINNRLALRLSVNVKYDSDVAADKKSTDSETAATVVYSF</sequence>